<dbReference type="GO" id="GO:0016757">
    <property type="term" value="F:glycosyltransferase activity"/>
    <property type="evidence" value="ECO:0007669"/>
    <property type="project" value="UniProtKB-KW"/>
</dbReference>
<dbReference type="Pfam" id="PF00005">
    <property type="entry name" value="ABC_tran"/>
    <property type="match status" value="1"/>
</dbReference>
<feature type="domain" description="ABC transporter" evidence="6">
    <location>
        <begin position="3"/>
        <end position="232"/>
    </location>
</feature>
<dbReference type="AlphaFoldDB" id="A0A073IWY7"/>
<dbReference type="PANTHER" id="PTHR43820:SF2">
    <property type="entry name" value="ABC TRANSPORTER ATP-BINDING PROTEIN"/>
    <property type="match status" value="1"/>
</dbReference>
<evidence type="ECO:0000259" key="6">
    <source>
        <dbReference type="PROSITE" id="PS50893"/>
    </source>
</evidence>
<reference evidence="7 8" key="1">
    <citation type="submission" date="2014-01" db="EMBL/GenBank/DDBJ databases">
        <title>Sulfitobacter sp. H3 (MCCC 1A00686) Genome Sequencing.</title>
        <authorList>
            <person name="Lai Q."/>
            <person name="Hong Z."/>
        </authorList>
    </citation>
    <scope>NUCLEOTIDE SEQUENCE [LARGE SCALE GENOMIC DNA]</scope>
    <source>
        <strain evidence="7 8">H3</strain>
    </source>
</reference>
<dbReference type="EMBL" id="JAMD01000009">
    <property type="protein sequence ID" value="KEJ94868.1"/>
    <property type="molecule type" value="Genomic_DNA"/>
</dbReference>
<evidence type="ECO:0000313" key="8">
    <source>
        <dbReference type="Proteomes" id="UP000027746"/>
    </source>
</evidence>
<proteinExistence type="inferred from homology"/>
<dbReference type="PROSITE" id="PS50893">
    <property type="entry name" value="ABC_TRANSPORTER_2"/>
    <property type="match status" value="1"/>
</dbReference>
<comment type="similarity">
    <text evidence="1">Belongs to the ABC transporter superfamily.</text>
</comment>
<accession>A0A073IWY7</accession>
<sequence length="232" mass="25424">MILEVKDLNAWYGKSHILRGVSFNVKPGEILAMLGRNGVGRSTTVKALMGDVEKTGEITFEGNRIDNLPTHEIARLGIGCVPEDRQVFPTLTVHQNLIMGLQSQGRDDGWTPDDAFQLFPRLAERAGTEAGSLSGGEQQLLTMMRTLMGNPKLILIDEPTEGLAPRMVAQVKDLILEIARRGTSVVLVEQKLTVALKIANRVLVMGHGSIVFEGTPADLAAREDVRRDYIEV</sequence>
<dbReference type="GO" id="GO:0015658">
    <property type="term" value="F:branched-chain amino acid transmembrane transporter activity"/>
    <property type="evidence" value="ECO:0007669"/>
    <property type="project" value="TreeGrafter"/>
</dbReference>
<keyword evidence="5" id="KW-0029">Amino-acid transport</keyword>
<evidence type="ECO:0000256" key="5">
    <source>
        <dbReference type="ARBA" id="ARBA00022970"/>
    </source>
</evidence>
<dbReference type="InterPro" id="IPR027417">
    <property type="entry name" value="P-loop_NTPase"/>
</dbReference>
<keyword evidence="4" id="KW-0067">ATP-binding</keyword>
<dbReference type="GO" id="GO:0015807">
    <property type="term" value="P:L-amino acid transport"/>
    <property type="evidence" value="ECO:0007669"/>
    <property type="project" value="TreeGrafter"/>
</dbReference>
<dbReference type="PANTHER" id="PTHR43820">
    <property type="entry name" value="HIGH-AFFINITY BRANCHED-CHAIN AMINO ACID TRANSPORT ATP-BINDING PROTEIN LIVF"/>
    <property type="match status" value="1"/>
</dbReference>
<name>A0A073IWY7_9RHOB</name>
<evidence type="ECO:0000256" key="3">
    <source>
        <dbReference type="ARBA" id="ARBA00022741"/>
    </source>
</evidence>
<dbReference type="CDD" id="cd03224">
    <property type="entry name" value="ABC_TM1139_LivF_branched"/>
    <property type="match status" value="1"/>
</dbReference>
<evidence type="ECO:0000256" key="4">
    <source>
        <dbReference type="ARBA" id="ARBA00022840"/>
    </source>
</evidence>
<keyword evidence="8" id="KW-1185">Reference proteome</keyword>
<evidence type="ECO:0000313" key="7">
    <source>
        <dbReference type="EMBL" id="KEJ94868.1"/>
    </source>
</evidence>
<evidence type="ECO:0000256" key="2">
    <source>
        <dbReference type="ARBA" id="ARBA00022448"/>
    </source>
</evidence>
<comment type="caution">
    <text evidence="7">The sequence shown here is derived from an EMBL/GenBank/DDBJ whole genome shotgun (WGS) entry which is preliminary data.</text>
</comment>
<evidence type="ECO:0000256" key="1">
    <source>
        <dbReference type="ARBA" id="ARBA00005417"/>
    </source>
</evidence>
<keyword evidence="2" id="KW-0813">Transport</keyword>
<dbReference type="Gene3D" id="3.40.50.300">
    <property type="entry name" value="P-loop containing nucleotide triphosphate hydrolases"/>
    <property type="match status" value="1"/>
</dbReference>
<dbReference type="InterPro" id="IPR003439">
    <property type="entry name" value="ABC_transporter-like_ATP-bd"/>
</dbReference>
<dbReference type="InterPro" id="IPR052156">
    <property type="entry name" value="BCAA_Transport_ATP-bd_LivF"/>
</dbReference>
<dbReference type="SUPFAM" id="SSF52540">
    <property type="entry name" value="P-loop containing nucleoside triphosphate hydrolases"/>
    <property type="match status" value="1"/>
</dbReference>
<dbReference type="SMART" id="SM00382">
    <property type="entry name" value="AAA"/>
    <property type="match status" value="1"/>
</dbReference>
<keyword evidence="7" id="KW-0808">Transferase</keyword>
<dbReference type="OrthoDB" id="9806149at2"/>
<keyword evidence="7" id="KW-0328">Glycosyltransferase</keyword>
<keyword evidence="3" id="KW-0547">Nucleotide-binding</keyword>
<gene>
    <name evidence="7" type="ORF">SUH3_24115</name>
</gene>
<dbReference type="RefSeq" id="WP_037928338.1">
    <property type="nucleotide sequence ID" value="NZ_CP054599.1"/>
</dbReference>
<organism evidence="7 8">
    <name type="scientific">Pseudosulfitobacter pseudonitzschiae</name>
    <dbReference type="NCBI Taxonomy" id="1402135"/>
    <lineage>
        <taxon>Bacteria</taxon>
        <taxon>Pseudomonadati</taxon>
        <taxon>Pseudomonadota</taxon>
        <taxon>Alphaproteobacteria</taxon>
        <taxon>Rhodobacterales</taxon>
        <taxon>Roseobacteraceae</taxon>
        <taxon>Pseudosulfitobacter</taxon>
    </lineage>
</organism>
<dbReference type="GO" id="GO:0005524">
    <property type="term" value="F:ATP binding"/>
    <property type="evidence" value="ECO:0007669"/>
    <property type="project" value="UniProtKB-KW"/>
</dbReference>
<dbReference type="GO" id="GO:0016887">
    <property type="term" value="F:ATP hydrolysis activity"/>
    <property type="evidence" value="ECO:0007669"/>
    <property type="project" value="InterPro"/>
</dbReference>
<protein>
    <submittedName>
        <fullName evidence="7">Mannosyltransferase</fullName>
    </submittedName>
</protein>
<dbReference type="GeneID" id="68868446"/>
<dbReference type="InterPro" id="IPR003593">
    <property type="entry name" value="AAA+_ATPase"/>
</dbReference>
<dbReference type="Proteomes" id="UP000027746">
    <property type="component" value="Unassembled WGS sequence"/>
</dbReference>